<organism evidence="2 3">
    <name type="scientific">Helianthus annuus</name>
    <name type="common">Common sunflower</name>
    <dbReference type="NCBI Taxonomy" id="4232"/>
    <lineage>
        <taxon>Eukaryota</taxon>
        <taxon>Viridiplantae</taxon>
        <taxon>Streptophyta</taxon>
        <taxon>Embryophyta</taxon>
        <taxon>Tracheophyta</taxon>
        <taxon>Spermatophyta</taxon>
        <taxon>Magnoliopsida</taxon>
        <taxon>eudicotyledons</taxon>
        <taxon>Gunneridae</taxon>
        <taxon>Pentapetalae</taxon>
        <taxon>asterids</taxon>
        <taxon>campanulids</taxon>
        <taxon>Asterales</taxon>
        <taxon>Asteraceae</taxon>
        <taxon>Asteroideae</taxon>
        <taxon>Heliantheae alliance</taxon>
        <taxon>Heliantheae</taxon>
        <taxon>Helianthus</taxon>
    </lineage>
</organism>
<gene>
    <name evidence="2" type="ORF">HannXRQ_Chr07g0204641</name>
    <name evidence="1" type="ORF">HanXRQr2_Chr11g0507171</name>
</gene>
<dbReference type="EMBL" id="MNCJ02000326">
    <property type="protein sequence ID" value="KAF5783373.1"/>
    <property type="molecule type" value="Genomic_DNA"/>
</dbReference>
<name>A0A251UGP6_HELAN</name>
<reference evidence="1 3" key="1">
    <citation type="journal article" date="2017" name="Nature">
        <title>The sunflower genome provides insights into oil metabolism, flowering and Asterid evolution.</title>
        <authorList>
            <person name="Badouin H."/>
            <person name="Gouzy J."/>
            <person name="Grassa C.J."/>
            <person name="Murat F."/>
            <person name="Staton S.E."/>
            <person name="Cottret L."/>
            <person name="Lelandais-Briere C."/>
            <person name="Owens G.L."/>
            <person name="Carrere S."/>
            <person name="Mayjonade B."/>
            <person name="Legrand L."/>
            <person name="Gill N."/>
            <person name="Kane N.C."/>
            <person name="Bowers J.E."/>
            <person name="Hubner S."/>
            <person name="Bellec A."/>
            <person name="Berard A."/>
            <person name="Berges H."/>
            <person name="Blanchet N."/>
            <person name="Boniface M.C."/>
            <person name="Brunel D."/>
            <person name="Catrice O."/>
            <person name="Chaidir N."/>
            <person name="Claudel C."/>
            <person name="Donnadieu C."/>
            <person name="Faraut T."/>
            <person name="Fievet G."/>
            <person name="Helmstetter N."/>
            <person name="King M."/>
            <person name="Knapp S.J."/>
            <person name="Lai Z."/>
            <person name="Le Paslier M.C."/>
            <person name="Lippi Y."/>
            <person name="Lorenzon L."/>
            <person name="Mandel J.R."/>
            <person name="Marage G."/>
            <person name="Marchand G."/>
            <person name="Marquand E."/>
            <person name="Bret-Mestries E."/>
            <person name="Morien E."/>
            <person name="Nambeesan S."/>
            <person name="Nguyen T."/>
            <person name="Pegot-Espagnet P."/>
            <person name="Pouilly N."/>
            <person name="Raftis F."/>
            <person name="Sallet E."/>
            <person name="Schiex T."/>
            <person name="Thomas J."/>
            <person name="Vandecasteele C."/>
            <person name="Vares D."/>
            <person name="Vear F."/>
            <person name="Vautrin S."/>
            <person name="Crespi M."/>
            <person name="Mangin B."/>
            <person name="Burke J.M."/>
            <person name="Salse J."/>
            <person name="Munos S."/>
            <person name="Vincourt P."/>
            <person name="Rieseberg L.H."/>
            <person name="Langlade N.B."/>
        </authorList>
    </citation>
    <scope>NUCLEOTIDE SEQUENCE [LARGE SCALE GENOMIC DNA]</scope>
    <source>
        <strain evidence="3">cv. SF193</strain>
        <tissue evidence="1">Leaves</tissue>
    </source>
</reference>
<dbReference type="Gramene" id="mRNA:HanXRQr2_Chr11g0507171">
    <property type="protein sequence ID" value="CDS:HanXRQr2_Chr11g0507171.1"/>
    <property type="gene ID" value="HanXRQr2_Chr11g0507171"/>
</dbReference>
<proteinExistence type="predicted"/>
<protein>
    <submittedName>
        <fullName evidence="2">Uncharacterized protein</fullName>
    </submittedName>
</protein>
<reference evidence="2" key="2">
    <citation type="submission" date="2017-02" db="EMBL/GenBank/DDBJ databases">
        <title>Sunflower complete genome.</title>
        <authorList>
            <person name="Langlade N."/>
            <person name="Munos S."/>
        </authorList>
    </citation>
    <scope>NUCLEOTIDE SEQUENCE [LARGE SCALE GENOMIC DNA]</scope>
    <source>
        <tissue evidence="2">Leaves</tissue>
    </source>
</reference>
<dbReference type="EMBL" id="CM007896">
    <property type="protein sequence ID" value="OTG21481.1"/>
    <property type="molecule type" value="Genomic_DNA"/>
</dbReference>
<accession>A0A251UGP6</accession>
<keyword evidence="3" id="KW-1185">Reference proteome</keyword>
<evidence type="ECO:0000313" key="2">
    <source>
        <dbReference type="EMBL" id="OTG21481.1"/>
    </source>
</evidence>
<dbReference type="Proteomes" id="UP000215914">
    <property type="component" value="Chromosome 7"/>
</dbReference>
<reference evidence="1" key="3">
    <citation type="submission" date="2020-06" db="EMBL/GenBank/DDBJ databases">
        <title>Helianthus annuus Genome sequencing and assembly Release 2.</title>
        <authorList>
            <person name="Gouzy J."/>
            <person name="Langlade N."/>
            <person name="Munos S."/>
        </authorList>
    </citation>
    <scope>NUCLEOTIDE SEQUENCE</scope>
    <source>
        <tissue evidence="1">Leaves</tissue>
    </source>
</reference>
<sequence>MRRPLSDNHAPHCVSFCLGSYIRIWNNKFINRSGSYIRIWNNRSGTKVHTNLEVF</sequence>
<dbReference type="InParanoid" id="A0A251UGP6"/>
<dbReference type="AlphaFoldDB" id="A0A251UGP6"/>
<evidence type="ECO:0000313" key="1">
    <source>
        <dbReference type="EMBL" id="KAF5783373.1"/>
    </source>
</evidence>
<evidence type="ECO:0000313" key="3">
    <source>
        <dbReference type="Proteomes" id="UP000215914"/>
    </source>
</evidence>